<evidence type="ECO:0000256" key="2">
    <source>
        <dbReference type="ARBA" id="ARBA00022803"/>
    </source>
</evidence>
<dbReference type="AlphaFoldDB" id="A0A9X8HGV8"/>
<evidence type="ECO:0000256" key="3">
    <source>
        <dbReference type="SAM" id="MobiDB-lite"/>
    </source>
</evidence>
<dbReference type="PANTHER" id="PTHR45641:SF19">
    <property type="entry name" value="NEPHROCYSTIN-3"/>
    <property type="match status" value="1"/>
</dbReference>
<proteinExistence type="predicted"/>
<keyword evidence="1" id="KW-0677">Repeat</keyword>
<reference evidence="4 5" key="1">
    <citation type="journal article" date="2018" name="J. Invertebr. Pathol.">
        <title>New genotyping method for the causative agent of crayfish plague (Aphanomyces astaci) based on whole genome data.</title>
        <authorList>
            <person name="Minardi D."/>
            <person name="Studholme D.J."/>
            <person name="van der Giezen M."/>
            <person name="Pretto T."/>
            <person name="Oidtmann B."/>
        </authorList>
    </citation>
    <scope>NUCLEOTIDE SEQUENCE [LARGE SCALE GENOMIC DNA]</scope>
    <source>
        <strain evidence="4 5">KB13</strain>
    </source>
</reference>
<keyword evidence="2" id="KW-0802">TPR repeat</keyword>
<dbReference type="Gene3D" id="1.25.40.10">
    <property type="entry name" value="Tetratricopeptide repeat domain"/>
    <property type="match status" value="1"/>
</dbReference>
<gene>
    <name evidence="4" type="ORF">DYB28_001456</name>
</gene>
<protein>
    <submittedName>
        <fullName evidence="4">Uncharacterized protein</fullName>
    </submittedName>
</protein>
<evidence type="ECO:0000256" key="1">
    <source>
        <dbReference type="ARBA" id="ARBA00022737"/>
    </source>
</evidence>
<name>A0A9X8HGV8_APHAT</name>
<comment type="caution">
    <text evidence="4">The sequence shown here is derived from an EMBL/GenBank/DDBJ whole genome shotgun (WGS) entry which is preliminary data.</text>
</comment>
<feature type="region of interest" description="Disordered" evidence="3">
    <location>
        <begin position="212"/>
        <end position="234"/>
    </location>
</feature>
<dbReference type="PANTHER" id="PTHR45641">
    <property type="entry name" value="TETRATRICOPEPTIDE REPEAT PROTEIN (AFU_ORTHOLOGUE AFUA_6G03870)"/>
    <property type="match status" value="1"/>
</dbReference>
<sequence>MCPIRYAYYDVTDYARSEHMYRESLRLQRDVLKRENHSHVAEVMNYLGICLSTRKGFNAVNQSLFRQAESLLIEAKTMRELVLGTLHVDYATSLNNLANFYKSALQMLSSRHTDGPDSKLFGWGGVLLKSDDQIMDLYEESLAIRKMLSPDQMHPHVAQSLNNMALFLSHTLDKPPRKYVHCQKIGRCKIRLNQTDEGEKMLLEGQLMRRRSSHSSSWGGSQSSTNSYQQPPATSSFRRHLNESFCSMESDSTGGDSTLSSSSAAPSVEKLALASILSPEIMLRQARRIHASVMPAASALNAQRFFSSKVYANADDAVKDIKSGSKLYVF</sequence>
<evidence type="ECO:0000313" key="5">
    <source>
        <dbReference type="Proteomes" id="UP000275652"/>
    </source>
</evidence>
<dbReference type="InterPro" id="IPR011990">
    <property type="entry name" value="TPR-like_helical_dom_sf"/>
</dbReference>
<feature type="compositionally biased region" description="Low complexity" evidence="3">
    <location>
        <begin position="214"/>
        <end position="227"/>
    </location>
</feature>
<evidence type="ECO:0000313" key="4">
    <source>
        <dbReference type="EMBL" id="RLO13511.1"/>
    </source>
</evidence>
<dbReference type="EMBL" id="QUTI01005375">
    <property type="protein sequence ID" value="RLO13511.1"/>
    <property type="molecule type" value="Genomic_DNA"/>
</dbReference>
<dbReference type="Proteomes" id="UP000275652">
    <property type="component" value="Unassembled WGS sequence"/>
</dbReference>
<organism evidence="4 5">
    <name type="scientific">Aphanomyces astaci</name>
    <name type="common">Crayfish plague agent</name>
    <dbReference type="NCBI Taxonomy" id="112090"/>
    <lineage>
        <taxon>Eukaryota</taxon>
        <taxon>Sar</taxon>
        <taxon>Stramenopiles</taxon>
        <taxon>Oomycota</taxon>
        <taxon>Saprolegniomycetes</taxon>
        <taxon>Saprolegniales</taxon>
        <taxon>Verrucalvaceae</taxon>
        <taxon>Aphanomyces</taxon>
    </lineage>
</organism>
<accession>A0A9X8HGV8</accession>